<dbReference type="Pfam" id="PF01943">
    <property type="entry name" value="Polysacc_synt"/>
    <property type="match status" value="1"/>
</dbReference>
<dbReference type="PANTHER" id="PTHR30250:SF28">
    <property type="entry name" value="POLYSACCHARIDE BIOSYNTHESIS PROTEIN"/>
    <property type="match status" value="1"/>
</dbReference>
<dbReference type="InterPro" id="IPR050833">
    <property type="entry name" value="Poly_Biosynth_Transport"/>
</dbReference>
<name>A0A1F5MJE7_9BACT</name>
<evidence type="ECO:0000313" key="8">
    <source>
        <dbReference type="Proteomes" id="UP000178017"/>
    </source>
</evidence>
<keyword evidence="3 6" id="KW-0812">Transmembrane</keyword>
<protein>
    <recommendedName>
        <fullName evidence="9">Polysaccharide biosynthesis protein C-terminal domain-containing protein</fullName>
    </recommendedName>
</protein>
<evidence type="ECO:0000256" key="3">
    <source>
        <dbReference type="ARBA" id="ARBA00022692"/>
    </source>
</evidence>
<comment type="subcellular location">
    <subcellularLocation>
        <location evidence="1">Cell membrane</location>
        <topology evidence="1">Multi-pass membrane protein</topology>
    </subcellularLocation>
</comment>
<keyword evidence="5 6" id="KW-0472">Membrane</keyword>
<keyword evidence="2" id="KW-1003">Cell membrane</keyword>
<organism evidence="7 8">
    <name type="scientific">Candidatus Daviesbacteria bacterium RIFCSPLOWO2_01_FULL_40_24</name>
    <dbReference type="NCBI Taxonomy" id="1797787"/>
    <lineage>
        <taxon>Bacteria</taxon>
        <taxon>Candidatus Daviesiibacteriota</taxon>
    </lineage>
</organism>
<feature type="transmembrane region" description="Helical" evidence="6">
    <location>
        <begin position="256"/>
        <end position="281"/>
    </location>
</feature>
<proteinExistence type="predicted"/>
<evidence type="ECO:0000313" key="7">
    <source>
        <dbReference type="EMBL" id="OGE65473.1"/>
    </source>
</evidence>
<dbReference type="GO" id="GO:0005886">
    <property type="term" value="C:plasma membrane"/>
    <property type="evidence" value="ECO:0007669"/>
    <property type="project" value="UniProtKB-SubCell"/>
</dbReference>
<sequence length="415" mass="46086">MTSLFKLIVKHPLFGGSLVMIIGSNITNFINYIYHVAMGRVLPPAQYGELATLLSLSGLIGIIPGCVSLAIVKFVSSASGDNEVAELVTWFKKKSLTVAVVMFLLILIFSPIMGKFLHISNLSLIWLMAATFLFSVPTGFNRSILQGLIHFGQLVSSILVENLTRLGLGVALVILGYSVFGVVMGIFLATVLGWIMTHRFLSKYTVNKVKKLPNLTKIFHFTIPVMIFSFTATSLYSVDLLLVKHFFSSQEAGAYAAMSILGRIILFGSGPIGAVMFPLVSQRKARKQEYMSIFYYSFILTALLSTVILSIYYFWPQLVVSITYNQKYLEMSQNLVWFGLFATMFTLANLLMSFYLSIGKVRSVTVSLAAALIQVILIWFFHQDVLSVIKISTFVASGMLVTLMLYPFIFKGSSK</sequence>
<feature type="transmembrane region" description="Helical" evidence="6">
    <location>
        <begin position="54"/>
        <end position="75"/>
    </location>
</feature>
<evidence type="ECO:0000256" key="2">
    <source>
        <dbReference type="ARBA" id="ARBA00022475"/>
    </source>
</evidence>
<feature type="transmembrane region" description="Helical" evidence="6">
    <location>
        <begin position="119"/>
        <end position="136"/>
    </location>
</feature>
<comment type="caution">
    <text evidence="7">The sequence shown here is derived from an EMBL/GenBank/DDBJ whole genome shotgun (WGS) entry which is preliminary data.</text>
</comment>
<reference evidence="7 8" key="1">
    <citation type="journal article" date="2016" name="Nat. Commun.">
        <title>Thousands of microbial genomes shed light on interconnected biogeochemical processes in an aquifer system.</title>
        <authorList>
            <person name="Anantharaman K."/>
            <person name="Brown C.T."/>
            <person name="Hug L.A."/>
            <person name="Sharon I."/>
            <person name="Castelle C.J."/>
            <person name="Probst A.J."/>
            <person name="Thomas B.C."/>
            <person name="Singh A."/>
            <person name="Wilkins M.J."/>
            <person name="Karaoz U."/>
            <person name="Brodie E.L."/>
            <person name="Williams K.H."/>
            <person name="Hubbard S.S."/>
            <person name="Banfield J.F."/>
        </authorList>
    </citation>
    <scope>NUCLEOTIDE SEQUENCE [LARGE SCALE GENOMIC DNA]</scope>
</reference>
<accession>A0A1F5MJE7</accession>
<feature type="transmembrane region" description="Helical" evidence="6">
    <location>
        <begin position="293"/>
        <end position="315"/>
    </location>
</feature>
<feature type="transmembrane region" description="Helical" evidence="6">
    <location>
        <begin position="218"/>
        <end position="236"/>
    </location>
</feature>
<feature type="transmembrane region" description="Helical" evidence="6">
    <location>
        <begin position="12"/>
        <end position="34"/>
    </location>
</feature>
<feature type="transmembrane region" description="Helical" evidence="6">
    <location>
        <begin position="166"/>
        <end position="197"/>
    </location>
</feature>
<gene>
    <name evidence="7" type="ORF">A3B49_01125</name>
</gene>
<evidence type="ECO:0000256" key="4">
    <source>
        <dbReference type="ARBA" id="ARBA00022989"/>
    </source>
</evidence>
<feature type="transmembrane region" description="Helical" evidence="6">
    <location>
        <begin position="388"/>
        <end position="409"/>
    </location>
</feature>
<feature type="transmembrane region" description="Helical" evidence="6">
    <location>
        <begin position="363"/>
        <end position="382"/>
    </location>
</feature>
<keyword evidence="4 6" id="KW-1133">Transmembrane helix</keyword>
<dbReference type="EMBL" id="MFDO01000018">
    <property type="protein sequence ID" value="OGE65473.1"/>
    <property type="molecule type" value="Genomic_DNA"/>
</dbReference>
<feature type="transmembrane region" description="Helical" evidence="6">
    <location>
        <begin position="96"/>
        <end position="113"/>
    </location>
</feature>
<dbReference type="PANTHER" id="PTHR30250">
    <property type="entry name" value="PST FAMILY PREDICTED COLANIC ACID TRANSPORTER"/>
    <property type="match status" value="1"/>
</dbReference>
<dbReference type="Proteomes" id="UP000178017">
    <property type="component" value="Unassembled WGS sequence"/>
</dbReference>
<feature type="transmembrane region" description="Helical" evidence="6">
    <location>
        <begin position="335"/>
        <end position="356"/>
    </location>
</feature>
<dbReference type="AlphaFoldDB" id="A0A1F5MJE7"/>
<evidence type="ECO:0000256" key="5">
    <source>
        <dbReference type="ARBA" id="ARBA00023136"/>
    </source>
</evidence>
<evidence type="ECO:0008006" key="9">
    <source>
        <dbReference type="Google" id="ProtNLM"/>
    </source>
</evidence>
<dbReference type="InterPro" id="IPR002797">
    <property type="entry name" value="Polysacc_synth"/>
</dbReference>
<evidence type="ECO:0000256" key="6">
    <source>
        <dbReference type="SAM" id="Phobius"/>
    </source>
</evidence>
<evidence type="ECO:0000256" key="1">
    <source>
        <dbReference type="ARBA" id="ARBA00004651"/>
    </source>
</evidence>